<dbReference type="Proteomes" id="UP000824159">
    <property type="component" value="Unassembled WGS sequence"/>
</dbReference>
<sequence>MNVYDQAHSLATAIKESEEYKQYEAQKKIVEANPQLDETIKDFMRQQIEMQAAQMMGQEMDGERIQKMQQLSAILMQDPAAAQYLQCQMRFSMMMADVYKIIGDVADLGMGKMPGME</sequence>
<dbReference type="Gene3D" id="1.20.1500.10">
    <property type="entry name" value="YheA/YmcA-like"/>
    <property type="match status" value="1"/>
</dbReference>
<dbReference type="InterPro" id="IPR010368">
    <property type="entry name" value="Com_YlbF"/>
</dbReference>
<protein>
    <submittedName>
        <fullName evidence="1">YlbF family regulator</fullName>
    </submittedName>
</protein>
<accession>A0A9D1KWC7</accession>
<name>A0A9D1KWC7_9FIRM</name>
<reference evidence="1" key="2">
    <citation type="journal article" date="2021" name="PeerJ">
        <title>Extensive microbial diversity within the chicken gut microbiome revealed by metagenomics and culture.</title>
        <authorList>
            <person name="Gilroy R."/>
            <person name="Ravi A."/>
            <person name="Getino M."/>
            <person name="Pursley I."/>
            <person name="Horton D.L."/>
            <person name="Alikhan N.F."/>
            <person name="Baker D."/>
            <person name="Gharbi K."/>
            <person name="Hall N."/>
            <person name="Watson M."/>
            <person name="Adriaenssens E.M."/>
            <person name="Foster-Nyarko E."/>
            <person name="Jarju S."/>
            <person name="Secka A."/>
            <person name="Antonio M."/>
            <person name="Oren A."/>
            <person name="Chaudhuri R.R."/>
            <person name="La Ragione R."/>
            <person name="Hildebrand F."/>
            <person name="Pallen M.J."/>
        </authorList>
    </citation>
    <scope>NUCLEOTIDE SEQUENCE</scope>
    <source>
        <strain evidence="1">CHK176-22527</strain>
    </source>
</reference>
<evidence type="ECO:0000313" key="1">
    <source>
        <dbReference type="EMBL" id="HIT99995.1"/>
    </source>
</evidence>
<reference evidence="1" key="1">
    <citation type="submission" date="2020-10" db="EMBL/GenBank/DDBJ databases">
        <authorList>
            <person name="Gilroy R."/>
        </authorList>
    </citation>
    <scope>NUCLEOTIDE SEQUENCE</scope>
    <source>
        <strain evidence="1">CHK176-22527</strain>
    </source>
</reference>
<gene>
    <name evidence="1" type="ORF">IAD12_07055</name>
</gene>
<evidence type="ECO:0000313" key="2">
    <source>
        <dbReference type="Proteomes" id="UP000824159"/>
    </source>
</evidence>
<dbReference type="InterPro" id="IPR023378">
    <property type="entry name" value="YheA/YmcA-like_dom_sf"/>
</dbReference>
<comment type="caution">
    <text evidence="1">The sequence shown here is derived from an EMBL/GenBank/DDBJ whole genome shotgun (WGS) entry which is preliminary data.</text>
</comment>
<organism evidence="1 2">
    <name type="scientific">Candidatus Allocopromorpha excrementavium</name>
    <dbReference type="NCBI Taxonomy" id="2840741"/>
    <lineage>
        <taxon>Bacteria</taxon>
        <taxon>Bacillati</taxon>
        <taxon>Bacillota</taxon>
        <taxon>Clostridia</taxon>
        <taxon>Eubacteriales</taxon>
        <taxon>Eubacteriaceae</taxon>
        <taxon>Eubacteriaceae incertae sedis</taxon>
        <taxon>Candidatus Allocopromorpha</taxon>
    </lineage>
</organism>
<dbReference type="AlphaFoldDB" id="A0A9D1KWC7"/>
<dbReference type="SUPFAM" id="SSF158622">
    <property type="entry name" value="YheA/YmcA-like"/>
    <property type="match status" value="1"/>
</dbReference>
<dbReference type="Pfam" id="PF06133">
    <property type="entry name" value="Com_YlbF"/>
    <property type="match status" value="1"/>
</dbReference>
<proteinExistence type="predicted"/>
<dbReference type="EMBL" id="DVLX01000086">
    <property type="protein sequence ID" value="HIT99995.1"/>
    <property type="molecule type" value="Genomic_DNA"/>
</dbReference>